<evidence type="ECO:0000313" key="1">
    <source>
        <dbReference type="EMBL" id="KAH1096711.1"/>
    </source>
</evidence>
<sequence length="63" mass="6592">MASVSPMLLQSLNIDADTVSGEVAATLGGRESDPVEDPGGLVKKINVKEEKKTIEEAILLIIG</sequence>
<comment type="caution">
    <text evidence="1">The sequence shown here is derived from an EMBL/GenBank/DDBJ whole genome shotgun (WGS) entry which is preliminary data.</text>
</comment>
<reference evidence="1 2" key="1">
    <citation type="journal article" date="2021" name="Plant Biotechnol. J.">
        <title>Multi-omics assisted identification of the key and species-specific regulatory components of drought-tolerant mechanisms in Gossypium stocksii.</title>
        <authorList>
            <person name="Yu D."/>
            <person name="Ke L."/>
            <person name="Zhang D."/>
            <person name="Wu Y."/>
            <person name="Sun Y."/>
            <person name="Mei J."/>
            <person name="Sun J."/>
            <person name="Sun Y."/>
        </authorList>
    </citation>
    <scope>NUCLEOTIDE SEQUENCE [LARGE SCALE GENOMIC DNA]</scope>
    <source>
        <strain evidence="2">cv. E1</strain>
        <tissue evidence="1">Leaf</tissue>
    </source>
</reference>
<organism evidence="1 2">
    <name type="scientific">Gossypium stocksii</name>
    <dbReference type="NCBI Taxonomy" id="47602"/>
    <lineage>
        <taxon>Eukaryota</taxon>
        <taxon>Viridiplantae</taxon>
        <taxon>Streptophyta</taxon>
        <taxon>Embryophyta</taxon>
        <taxon>Tracheophyta</taxon>
        <taxon>Spermatophyta</taxon>
        <taxon>Magnoliopsida</taxon>
        <taxon>eudicotyledons</taxon>
        <taxon>Gunneridae</taxon>
        <taxon>Pentapetalae</taxon>
        <taxon>rosids</taxon>
        <taxon>malvids</taxon>
        <taxon>Malvales</taxon>
        <taxon>Malvaceae</taxon>
        <taxon>Malvoideae</taxon>
        <taxon>Gossypium</taxon>
    </lineage>
</organism>
<keyword evidence="2" id="KW-1185">Reference proteome</keyword>
<dbReference type="EMBL" id="JAIQCV010000005">
    <property type="protein sequence ID" value="KAH1096711.1"/>
    <property type="molecule type" value="Genomic_DNA"/>
</dbReference>
<proteinExistence type="predicted"/>
<dbReference type="Proteomes" id="UP000828251">
    <property type="component" value="Unassembled WGS sequence"/>
</dbReference>
<protein>
    <submittedName>
        <fullName evidence="1">Uncharacterized protein</fullName>
    </submittedName>
</protein>
<accession>A0A9D4A906</accession>
<gene>
    <name evidence="1" type="ORF">J1N35_013632</name>
</gene>
<dbReference type="AlphaFoldDB" id="A0A9D4A906"/>
<name>A0A9D4A906_9ROSI</name>
<evidence type="ECO:0000313" key="2">
    <source>
        <dbReference type="Proteomes" id="UP000828251"/>
    </source>
</evidence>